<name>A0A1E7EP15_9STRA</name>
<gene>
    <name evidence="1" type="ORF">FRACYDRAFT_250732</name>
</gene>
<dbReference type="AlphaFoldDB" id="A0A1E7EP15"/>
<reference evidence="1 2" key="1">
    <citation type="submission" date="2016-09" db="EMBL/GenBank/DDBJ databases">
        <title>Extensive genetic diversity and differential bi-allelic expression allows diatom success in the polar Southern Ocean.</title>
        <authorList>
            <consortium name="DOE Joint Genome Institute"/>
            <person name="Mock T."/>
            <person name="Otillar R.P."/>
            <person name="Strauss J."/>
            <person name="Dupont C."/>
            <person name="Frickenhaus S."/>
            <person name="Maumus F."/>
            <person name="Mcmullan M."/>
            <person name="Sanges R."/>
            <person name="Schmutz J."/>
            <person name="Toseland A."/>
            <person name="Valas R."/>
            <person name="Veluchamy A."/>
            <person name="Ward B.J."/>
            <person name="Allen A."/>
            <person name="Barry K."/>
            <person name="Falciatore A."/>
            <person name="Ferrante M."/>
            <person name="Fortunato A.E."/>
            <person name="Gloeckner G."/>
            <person name="Gruber A."/>
            <person name="Hipkin R."/>
            <person name="Janech M."/>
            <person name="Kroth P."/>
            <person name="Leese F."/>
            <person name="Lindquist E."/>
            <person name="Lyon B.R."/>
            <person name="Martin J."/>
            <person name="Mayer C."/>
            <person name="Parker M."/>
            <person name="Quesneville H."/>
            <person name="Raymond J."/>
            <person name="Uhlig C."/>
            <person name="Valentin K.U."/>
            <person name="Worden A.Z."/>
            <person name="Armbrust E.V."/>
            <person name="Bowler C."/>
            <person name="Green B."/>
            <person name="Moulton V."/>
            <person name="Van Oosterhout C."/>
            <person name="Grigoriev I."/>
        </authorList>
    </citation>
    <scope>NUCLEOTIDE SEQUENCE [LARGE SCALE GENOMIC DNA]</scope>
    <source>
        <strain evidence="1 2">CCMP1102</strain>
    </source>
</reference>
<organism evidence="1 2">
    <name type="scientific">Fragilariopsis cylindrus CCMP1102</name>
    <dbReference type="NCBI Taxonomy" id="635003"/>
    <lineage>
        <taxon>Eukaryota</taxon>
        <taxon>Sar</taxon>
        <taxon>Stramenopiles</taxon>
        <taxon>Ochrophyta</taxon>
        <taxon>Bacillariophyta</taxon>
        <taxon>Bacillariophyceae</taxon>
        <taxon>Bacillariophycidae</taxon>
        <taxon>Bacillariales</taxon>
        <taxon>Bacillariaceae</taxon>
        <taxon>Fragilariopsis</taxon>
    </lineage>
</organism>
<evidence type="ECO:0000313" key="1">
    <source>
        <dbReference type="EMBL" id="OEU07709.1"/>
    </source>
</evidence>
<proteinExistence type="predicted"/>
<accession>A0A1E7EP15</accession>
<protein>
    <submittedName>
        <fullName evidence="1">Uncharacterized protein</fullName>
    </submittedName>
</protein>
<dbReference type="KEGG" id="fcy:FRACYDRAFT_250732"/>
<keyword evidence="2" id="KW-1185">Reference proteome</keyword>
<dbReference type="Proteomes" id="UP000095751">
    <property type="component" value="Unassembled WGS sequence"/>
</dbReference>
<dbReference type="InParanoid" id="A0A1E7EP15"/>
<evidence type="ECO:0000313" key="2">
    <source>
        <dbReference type="Proteomes" id="UP000095751"/>
    </source>
</evidence>
<sequence>MTTANLLQIHLSSLQTNIDCSRQICQKQRLLKQEIDLPPEIKEAMSALRLAQKKCRQLIEQRRKETTAIEDEQEAAFVAMNPEMDAKRAAQIFQRARDTKEMMSELPSKMNCPGGILSC</sequence>
<dbReference type="EMBL" id="KV784384">
    <property type="protein sequence ID" value="OEU07709.1"/>
    <property type="molecule type" value="Genomic_DNA"/>
</dbReference>